<feature type="signal peptide" evidence="3">
    <location>
        <begin position="1"/>
        <end position="29"/>
    </location>
</feature>
<reference evidence="4 5" key="1">
    <citation type="journal article" date="2018" name="Science">
        <title>The opium poppy genome and morphinan production.</title>
        <authorList>
            <person name="Guo L."/>
            <person name="Winzer T."/>
            <person name="Yang X."/>
            <person name="Li Y."/>
            <person name="Ning Z."/>
            <person name="He Z."/>
            <person name="Teodor R."/>
            <person name="Lu Y."/>
            <person name="Bowser T.A."/>
            <person name="Graham I.A."/>
            <person name="Ye K."/>
        </authorList>
    </citation>
    <scope>NUCLEOTIDE SEQUENCE [LARGE SCALE GENOMIC DNA]</scope>
    <source>
        <strain evidence="5">cv. HN1</strain>
        <tissue evidence="4">Leaves</tissue>
    </source>
</reference>
<keyword evidence="5" id="KW-1185">Reference proteome</keyword>
<feature type="transmembrane region" description="Helical" evidence="2">
    <location>
        <begin position="169"/>
        <end position="191"/>
    </location>
</feature>
<organism evidence="4 5">
    <name type="scientific">Papaver somniferum</name>
    <name type="common">Opium poppy</name>
    <dbReference type="NCBI Taxonomy" id="3469"/>
    <lineage>
        <taxon>Eukaryota</taxon>
        <taxon>Viridiplantae</taxon>
        <taxon>Streptophyta</taxon>
        <taxon>Embryophyta</taxon>
        <taxon>Tracheophyta</taxon>
        <taxon>Spermatophyta</taxon>
        <taxon>Magnoliopsida</taxon>
        <taxon>Ranunculales</taxon>
        <taxon>Papaveraceae</taxon>
        <taxon>Papaveroideae</taxon>
        <taxon>Papaver</taxon>
    </lineage>
</organism>
<protein>
    <recommendedName>
        <fullName evidence="6">Structural polyprotein</fullName>
    </recommendedName>
</protein>
<dbReference type="Proteomes" id="UP000316621">
    <property type="component" value="Chromosome 10"/>
</dbReference>
<keyword evidence="2" id="KW-0472">Membrane</keyword>
<evidence type="ECO:0008006" key="6">
    <source>
        <dbReference type="Google" id="ProtNLM"/>
    </source>
</evidence>
<keyword evidence="2" id="KW-1133">Transmembrane helix</keyword>
<dbReference type="EMBL" id="CM010724">
    <property type="protein sequence ID" value="RZC80049.1"/>
    <property type="molecule type" value="Genomic_DNA"/>
</dbReference>
<accession>A0A4Y7L6Z3</accession>
<dbReference type="PANTHER" id="PTHR36336">
    <property type="entry name" value="OS09G0560400 PROTEIN"/>
    <property type="match status" value="1"/>
</dbReference>
<dbReference type="STRING" id="3469.A0A4Y7L6Z3"/>
<proteinExistence type="predicted"/>
<keyword evidence="3" id="KW-0732">Signal</keyword>
<evidence type="ECO:0000256" key="3">
    <source>
        <dbReference type="SAM" id="SignalP"/>
    </source>
</evidence>
<dbReference type="PANTHER" id="PTHR36336:SF1">
    <property type="entry name" value="OS09G0560400 PROTEIN"/>
    <property type="match status" value="1"/>
</dbReference>
<sequence length="213" mass="23343">MVPLPNSPLILSFQALFLIISISSLYTQATTPQSIETGGRRSLSSFKETPGGSNATFECTPSGPCLPCLYSEKGDEKYRCSETGYRIPLKCIGAGDSSKKKTGKKSKKNRSTLEKSFGNTDKHSVTLDTEETASLIKSRRVLDDSSTSDGRQGYITYRSCVPAVNQEKLSVLGFEAIMLFMVLCAGSFIYFRRKQVVTMPGVGMMRVPSNARF</sequence>
<dbReference type="AlphaFoldDB" id="A0A4Y7L6Z3"/>
<dbReference type="OrthoDB" id="2019675at2759"/>
<feature type="chain" id="PRO_5021267211" description="Structural polyprotein" evidence="3">
    <location>
        <begin position="30"/>
        <end position="213"/>
    </location>
</feature>
<evidence type="ECO:0000313" key="5">
    <source>
        <dbReference type="Proteomes" id="UP000316621"/>
    </source>
</evidence>
<dbReference type="Gramene" id="RZC80049">
    <property type="protein sequence ID" value="RZC80049"/>
    <property type="gene ID" value="C5167_042625"/>
</dbReference>
<keyword evidence="2" id="KW-0812">Transmembrane</keyword>
<evidence type="ECO:0000313" key="4">
    <source>
        <dbReference type="EMBL" id="RZC80049.1"/>
    </source>
</evidence>
<feature type="compositionally biased region" description="Basic residues" evidence="1">
    <location>
        <begin position="100"/>
        <end position="110"/>
    </location>
</feature>
<evidence type="ECO:0000256" key="1">
    <source>
        <dbReference type="SAM" id="MobiDB-lite"/>
    </source>
</evidence>
<dbReference type="OMA" id="CIPPVNE"/>
<name>A0A4Y7L6Z3_PAPSO</name>
<gene>
    <name evidence="4" type="ORF">C5167_042625</name>
</gene>
<evidence type="ECO:0000256" key="2">
    <source>
        <dbReference type="SAM" id="Phobius"/>
    </source>
</evidence>
<feature type="region of interest" description="Disordered" evidence="1">
    <location>
        <begin position="96"/>
        <end position="121"/>
    </location>
</feature>